<dbReference type="InterPro" id="IPR036188">
    <property type="entry name" value="FAD/NAD-bd_sf"/>
</dbReference>
<name>A0ABZ1B1C2_9ACTN</name>
<keyword evidence="2" id="KW-1185">Reference proteome</keyword>
<evidence type="ECO:0008006" key="3">
    <source>
        <dbReference type="Google" id="ProtNLM"/>
    </source>
</evidence>
<evidence type="ECO:0000313" key="2">
    <source>
        <dbReference type="Proteomes" id="UP001324287"/>
    </source>
</evidence>
<accession>A0ABZ1B1C2</accession>
<dbReference type="Proteomes" id="UP001324287">
    <property type="component" value="Chromosome"/>
</dbReference>
<protein>
    <recommendedName>
        <fullName evidence="3">FAD-binding domain-containing protein</fullName>
    </recommendedName>
</protein>
<dbReference type="RefSeq" id="WP_324274876.1">
    <property type="nucleotide sequence ID" value="NZ_CP141261.1"/>
</dbReference>
<proteinExistence type="predicted"/>
<sequence>MLGCDGANSTVRGLVGASMRNLGPADRWLVLDVRSPVELPVWPGCTRCATPGDRRRSCR</sequence>
<organism evidence="1 2">
    <name type="scientific">Blastococcus brunescens</name>
    <dbReference type="NCBI Taxonomy" id="1564165"/>
    <lineage>
        <taxon>Bacteria</taxon>
        <taxon>Bacillati</taxon>
        <taxon>Actinomycetota</taxon>
        <taxon>Actinomycetes</taxon>
        <taxon>Geodermatophilales</taxon>
        <taxon>Geodermatophilaceae</taxon>
        <taxon>Blastococcus</taxon>
    </lineage>
</organism>
<reference evidence="1 2" key="1">
    <citation type="submission" date="2023-12" db="EMBL/GenBank/DDBJ databases">
        <title>Blastococcus brunescens sp. nov., an actonobacterium isolated from sandstone collected in sahara desert.</title>
        <authorList>
            <person name="Gtari M."/>
            <person name="Ghodhbane F."/>
        </authorList>
    </citation>
    <scope>NUCLEOTIDE SEQUENCE [LARGE SCALE GENOMIC DNA]</scope>
    <source>
        <strain evidence="1 2">BMG 8361</strain>
    </source>
</reference>
<dbReference type="Gene3D" id="3.30.70.2450">
    <property type="match status" value="1"/>
</dbReference>
<dbReference type="Gene3D" id="3.50.50.60">
    <property type="entry name" value="FAD/NAD(P)-binding domain"/>
    <property type="match status" value="1"/>
</dbReference>
<gene>
    <name evidence="1" type="ORF">U6N30_28190</name>
</gene>
<evidence type="ECO:0000313" key="1">
    <source>
        <dbReference type="EMBL" id="WRL63541.1"/>
    </source>
</evidence>
<dbReference type="EMBL" id="CP141261">
    <property type="protein sequence ID" value="WRL63541.1"/>
    <property type="molecule type" value="Genomic_DNA"/>
</dbReference>